<proteinExistence type="predicted"/>
<protein>
    <recommendedName>
        <fullName evidence="1">CARD domain-containing protein</fullName>
    </recommendedName>
</protein>
<keyword evidence="3" id="KW-1185">Reference proteome</keyword>
<organism evidence="2 3">
    <name type="scientific">Holothuria leucospilota</name>
    <name type="common">Black long sea cucumber</name>
    <name type="synonym">Mertensiothuria leucospilota</name>
    <dbReference type="NCBI Taxonomy" id="206669"/>
    <lineage>
        <taxon>Eukaryota</taxon>
        <taxon>Metazoa</taxon>
        <taxon>Echinodermata</taxon>
        <taxon>Eleutherozoa</taxon>
        <taxon>Echinozoa</taxon>
        <taxon>Holothuroidea</taxon>
        <taxon>Aspidochirotacea</taxon>
        <taxon>Aspidochirotida</taxon>
        <taxon>Holothuriidae</taxon>
        <taxon>Holothuria</taxon>
    </lineage>
</organism>
<dbReference type="AlphaFoldDB" id="A0A9Q0YJF1"/>
<dbReference type="CDD" id="cd01671">
    <property type="entry name" value="CARD"/>
    <property type="match status" value="1"/>
</dbReference>
<dbReference type="InterPro" id="IPR001315">
    <property type="entry name" value="CARD"/>
</dbReference>
<dbReference type="SUPFAM" id="SSF47986">
    <property type="entry name" value="DEATH domain"/>
    <property type="match status" value="1"/>
</dbReference>
<dbReference type="PROSITE" id="PS50209">
    <property type="entry name" value="CARD"/>
    <property type="match status" value="1"/>
</dbReference>
<evidence type="ECO:0000313" key="2">
    <source>
        <dbReference type="EMBL" id="KAJ8022511.1"/>
    </source>
</evidence>
<dbReference type="PANTHER" id="PTHR15034:SF5">
    <property type="entry name" value="DEATH DOMAIN-CONTAINING PROTEIN CRADD"/>
    <property type="match status" value="1"/>
</dbReference>
<evidence type="ECO:0000259" key="1">
    <source>
        <dbReference type="PROSITE" id="PS50209"/>
    </source>
</evidence>
<dbReference type="OrthoDB" id="10031931at2759"/>
<comment type="caution">
    <text evidence="2">The sequence shown here is derived from an EMBL/GenBank/DDBJ whole genome shotgun (WGS) entry which is preliminary data.</text>
</comment>
<dbReference type="GO" id="GO:0002020">
    <property type="term" value="F:protease binding"/>
    <property type="evidence" value="ECO:0007669"/>
    <property type="project" value="InterPro"/>
</dbReference>
<dbReference type="Pfam" id="PF00619">
    <property type="entry name" value="CARD"/>
    <property type="match status" value="1"/>
</dbReference>
<feature type="domain" description="CARD" evidence="1">
    <location>
        <begin position="1"/>
        <end position="90"/>
    </location>
</feature>
<name>A0A9Q0YJF1_HOLLE</name>
<gene>
    <name evidence="2" type="ORF">HOLleu_37422</name>
</gene>
<dbReference type="SMART" id="SM00114">
    <property type="entry name" value="CARD"/>
    <property type="match status" value="1"/>
</dbReference>
<dbReference type="PANTHER" id="PTHR15034">
    <property type="entry name" value="DEATH DOMAIN-CONTAINING PROTEIN CRADD"/>
    <property type="match status" value="1"/>
</dbReference>
<dbReference type="Gene3D" id="1.10.533.10">
    <property type="entry name" value="Death Domain, Fas"/>
    <property type="match status" value="1"/>
</dbReference>
<dbReference type="GO" id="GO:0070513">
    <property type="term" value="F:death domain binding"/>
    <property type="evidence" value="ECO:0007669"/>
    <property type="project" value="InterPro"/>
</dbReference>
<dbReference type="InterPro" id="IPR011029">
    <property type="entry name" value="DEATH-like_dom_sf"/>
</dbReference>
<reference evidence="2" key="1">
    <citation type="submission" date="2021-10" db="EMBL/GenBank/DDBJ databases">
        <title>Tropical sea cucumber genome reveals ecological adaptation and Cuvierian tubules defense mechanism.</title>
        <authorList>
            <person name="Chen T."/>
        </authorList>
    </citation>
    <scope>NUCLEOTIDE SEQUENCE</scope>
    <source>
        <strain evidence="2">Nanhai2018</strain>
        <tissue evidence="2">Muscle</tissue>
    </source>
</reference>
<evidence type="ECO:0000313" key="3">
    <source>
        <dbReference type="Proteomes" id="UP001152320"/>
    </source>
</evidence>
<sequence length="104" mass="11910">MEEQHSNLLRQYRSKFVQSVEVDRLYPMLVKTKVLSVAETSIIDQLPSQQERVGRLLDILPTKGRLAFESFCLALETTYPHLLTVMFLGSTSIIQLQHKGECES</sequence>
<dbReference type="Proteomes" id="UP001152320">
    <property type="component" value="Chromosome 20"/>
</dbReference>
<accession>A0A9Q0YJF1</accession>
<dbReference type="InterPro" id="IPR037939">
    <property type="entry name" value="CRADD"/>
</dbReference>
<dbReference type="GO" id="GO:0042981">
    <property type="term" value="P:regulation of apoptotic process"/>
    <property type="evidence" value="ECO:0007669"/>
    <property type="project" value="InterPro"/>
</dbReference>
<dbReference type="EMBL" id="JAIZAY010000020">
    <property type="protein sequence ID" value="KAJ8022511.1"/>
    <property type="molecule type" value="Genomic_DNA"/>
</dbReference>